<dbReference type="AlphaFoldDB" id="A0A2P6QSK5"/>
<dbReference type="Gene3D" id="1.10.600.10">
    <property type="entry name" value="Farnesyl Diphosphate Synthase"/>
    <property type="match status" value="1"/>
</dbReference>
<organism evidence="1 2">
    <name type="scientific">Rosa chinensis</name>
    <name type="common">China rose</name>
    <dbReference type="NCBI Taxonomy" id="74649"/>
    <lineage>
        <taxon>Eukaryota</taxon>
        <taxon>Viridiplantae</taxon>
        <taxon>Streptophyta</taxon>
        <taxon>Embryophyta</taxon>
        <taxon>Tracheophyta</taxon>
        <taxon>Spermatophyta</taxon>
        <taxon>Magnoliopsida</taxon>
        <taxon>eudicotyledons</taxon>
        <taxon>Gunneridae</taxon>
        <taxon>Pentapetalae</taxon>
        <taxon>rosids</taxon>
        <taxon>fabids</taxon>
        <taxon>Rosales</taxon>
        <taxon>Rosaceae</taxon>
        <taxon>Rosoideae</taxon>
        <taxon>Rosoideae incertae sedis</taxon>
        <taxon>Rosa</taxon>
    </lineage>
</organism>
<dbReference type="EMBL" id="PDCK01000042">
    <property type="protein sequence ID" value="PRQ37147.1"/>
    <property type="molecule type" value="Genomic_DNA"/>
</dbReference>
<dbReference type="EC" id="4.2.3.-" evidence="1"/>
<dbReference type="InterPro" id="IPR008949">
    <property type="entry name" value="Isoprenoid_synthase_dom_sf"/>
</dbReference>
<keyword evidence="1" id="KW-0456">Lyase</keyword>
<dbReference type="Proteomes" id="UP000238479">
    <property type="component" value="Chromosome 4"/>
</dbReference>
<gene>
    <name evidence="1" type="ORF">RchiOBHm_Chr4g0399341</name>
</gene>
<evidence type="ECO:0000313" key="2">
    <source>
        <dbReference type="Proteomes" id="UP000238479"/>
    </source>
</evidence>
<name>A0A2P6QSK5_ROSCH</name>
<proteinExistence type="predicted"/>
<protein>
    <submittedName>
        <fullName evidence="1">Putative lyase</fullName>
        <ecNumber evidence="1">4.2.3.-</ecNumber>
    </submittedName>
</protein>
<comment type="caution">
    <text evidence="1">The sequence shown here is derived from an EMBL/GenBank/DDBJ whole genome shotgun (WGS) entry which is preliminary data.</text>
</comment>
<dbReference type="GO" id="GO:0016829">
    <property type="term" value="F:lyase activity"/>
    <property type="evidence" value="ECO:0007669"/>
    <property type="project" value="UniProtKB-KW"/>
</dbReference>
<accession>A0A2P6QSK5</accession>
<evidence type="ECO:0000313" key="1">
    <source>
        <dbReference type="EMBL" id="PRQ37147.1"/>
    </source>
</evidence>
<keyword evidence="2" id="KW-1185">Reference proteome</keyword>
<sequence length="62" mass="7132">MPLLMLSDVSANYAPTIWGDHFLSYAASMEVDIKLEQHIQELKEEVKRMLMAPVNKLQKDLT</sequence>
<reference evidence="1 2" key="1">
    <citation type="journal article" date="2018" name="Nat. Genet.">
        <title>The Rosa genome provides new insights in the design of modern roses.</title>
        <authorList>
            <person name="Bendahmane M."/>
        </authorList>
    </citation>
    <scope>NUCLEOTIDE SEQUENCE [LARGE SCALE GENOMIC DNA]</scope>
    <source>
        <strain evidence="2">cv. Old Blush</strain>
    </source>
</reference>
<dbReference type="Gramene" id="PRQ37147">
    <property type="protein sequence ID" value="PRQ37147"/>
    <property type="gene ID" value="RchiOBHm_Chr4g0399341"/>
</dbReference>